<organism evidence="3 4">
    <name type="scientific">Vigna mungo</name>
    <name type="common">Black gram</name>
    <name type="synonym">Phaseolus mungo</name>
    <dbReference type="NCBI Taxonomy" id="3915"/>
    <lineage>
        <taxon>Eukaryota</taxon>
        <taxon>Viridiplantae</taxon>
        <taxon>Streptophyta</taxon>
        <taxon>Embryophyta</taxon>
        <taxon>Tracheophyta</taxon>
        <taxon>Spermatophyta</taxon>
        <taxon>Magnoliopsida</taxon>
        <taxon>eudicotyledons</taxon>
        <taxon>Gunneridae</taxon>
        <taxon>Pentapetalae</taxon>
        <taxon>rosids</taxon>
        <taxon>fabids</taxon>
        <taxon>Fabales</taxon>
        <taxon>Fabaceae</taxon>
        <taxon>Papilionoideae</taxon>
        <taxon>50 kb inversion clade</taxon>
        <taxon>NPAAA clade</taxon>
        <taxon>indigoferoid/millettioid clade</taxon>
        <taxon>Phaseoleae</taxon>
        <taxon>Vigna</taxon>
    </lineage>
</organism>
<feature type="domain" description="Myb/SANT-like" evidence="2">
    <location>
        <begin position="556"/>
        <end position="650"/>
    </location>
</feature>
<dbReference type="Proteomes" id="UP001374535">
    <property type="component" value="Chromosome 10"/>
</dbReference>
<dbReference type="PANTHER" id="PTHR46929:SF29">
    <property type="entry name" value="MYB_SANT-LIKE DOMAIN-CONTAINING PROTEIN"/>
    <property type="match status" value="1"/>
</dbReference>
<feature type="domain" description="Myb/SANT-like" evidence="2">
    <location>
        <begin position="388"/>
        <end position="484"/>
    </location>
</feature>
<name>A0AAQ3MKP5_VIGMU</name>
<dbReference type="Pfam" id="PF12776">
    <property type="entry name" value="Myb_DNA-bind_3"/>
    <property type="match status" value="4"/>
</dbReference>
<feature type="domain" description="Myb/SANT-like" evidence="2">
    <location>
        <begin position="77"/>
        <end position="170"/>
    </location>
</feature>
<keyword evidence="4" id="KW-1185">Reference proteome</keyword>
<feature type="domain" description="Myb/SANT-like" evidence="2">
    <location>
        <begin position="239"/>
        <end position="333"/>
    </location>
</feature>
<evidence type="ECO:0000313" key="3">
    <source>
        <dbReference type="EMBL" id="WVY92640.1"/>
    </source>
</evidence>
<evidence type="ECO:0000313" key="4">
    <source>
        <dbReference type="Proteomes" id="UP001374535"/>
    </source>
</evidence>
<dbReference type="PANTHER" id="PTHR46929">
    <property type="entry name" value="EXPRESSED PROTEIN"/>
    <property type="match status" value="1"/>
</dbReference>
<dbReference type="InterPro" id="IPR024752">
    <property type="entry name" value="Myb/SANT-like_dom"/>
</dbReference>
<evidence type="ECO:0000256" key="1">
    <source>
        <dbReference type="SAM" id="MobiDB-lite"/>
    </source>
</evidence>
<protein>
    <recommendedName>
        <fullName evidence="2">Myb/SANT-like domain-containing protein</fullName>
    </recommendedName>
</protein>
<sequence length="870" mass="100812">MTGKFRSGESLIPCKVEEDHQPQRGFMAGINVSYQPVVLEANQRPGLARAEGLQGMHSMVYQTHCSSDKEKPKYMVWTNEMDKCLTEVLAEQVKKGNKMDNMLKPAAFSGALKTLNEKYGMYVTKGQIKNRLKTLRKQFGVLKELLAQRGFMWDDTKKMVVADNSVWNDYIKMHPDARIFQAKSIENYDQLCIILGNEQVIASLSDNVTDTDVNFGKTDPDLAIVSEVHHDGNQTKSLRWTVEMDHWLGKILVDQVKKGLKVDKVLLTEAYEAAVSVVNAKFGLNLAKFNIKNRLKTWKKQYEQLMEILSHTGFKWDKRKKMIIANDSTWNDYIRMHLDARTFRGRVFENYDQFCIIFGNEPLHWDESEPCDAVNYDINVRDPGRQVRWTSDMDSCLSAILVQQIKKGNRSEFDYKWRPAAFEASVLAINEKFKLYLTKDHVKNRLKTWKRQYDILKKLMNHSGFEWDEKRKMVIANDSVWNEYIKNNPDARFLKGRVIRNYNELCIIIGHCDPHDSPMSGACATMGMTTDNGVMEVQETNCRRTNYAKEKGNSVTWTDEMDHYLTELLVDQVLLGNKLEKNFKTSAYMAVVTALNERFGLNITKENIISRLNIWKKQYGLLKEMLTQGSFGWDEECKMIVATDLEWNEYIKQLQPQPQLHISQLYPVALLNNVFLIHVWSVVIQKHPDARHLRDQHIANYHELCMIVGNEQRIGNWSENSERFDVNITPNYEEHAETPAPVLPNAELSHDDDASDEVQGSSEQTRARPSSSQSHSEQPSKRRRTCDVLLQMMSVMAADISRIADALTETNNRVCLEEVVEKVQNMPDFDDDLIIEACEYLCFDEKRAFMFLKLEDRLRKKWLLKRLRGQ</sequence>
<accession>A0AAQ3MKP5</accession>
<feature type="compositionally biased region" description="Polar residues" evidence="1">
    <location>
        <begin position="758"/>
        <end position="768"/>
    </location>
</feature>
<feature type="region of interest" description="Disordered" evidence="1">
    <location>
        <begin position="743"/>
        <end position="783"/>
    </location>
</feature>
<evidence type="ECO:0000259" key="2">
    <source>
        <dbReference type="Pfam" id="PF12776"/>
    </source>
</evidence>
<reference evidence="3 4" key="1">
    <citation type="journal article" date="2023" name="Life. Sci Alliance">
        <title>Evolutionary insights into 3D genome organization and epigenetic landscape of Vigna mungo.</title>
        <authorList>
            <person name="Junaid A."/>
            <person name="Singh B."/>
            <person name="Bhatia S."/>
        </authorList>
    </citation>
    <scope>NUCLEOTIDE SEQUENCE [LARGE SCALE GENOMIC DNA]</scope>
    <source>
        <strain evidence="3">Urdbean</strain>
    </source>
</reference>
<dbReference type="EMBL" id="CP144691">
    <property type="protein sequence ID" value="WVY92640.1"/>
    <property type="molecule type" value="Genomic_DNA"/>
</dbReference>
<dbReference type="AlphaFoldDB" id="A0AAQ3MKP5"/>
<proteinExistence type="predicted"/>
<gene>
    <name evidence="3" type="ORF">V8G54_031728</name>
</gene>